<dbReference type="AlphaFoldDB" id="A0A934R5W8"/>
<organism evidence="1 2">
    <name type="scientific">Luteolibacter yonseiensis</name>
    <dbReference type="NCBI Taxonomy" id="1144680"/>
    <lineage>
        <taxon>Bacteria</taxon>
        <taxon>Pseudomonadati</taxon>
        <taxon>Verrucomicrobiota</taxon>
        <taxon>Verrucomicrobiia</taxon>
        <taxon>Verrucomicrobiales</taxon>
        <taxon>Verrucomicrobiaceae</taxon>
        <taxon>Luteolibacter</taxon>
    </lineage>
</organism>
<keyword evidence="2" id="KW-1185">Reference proteome</keyword>
<reference evidence="1" key="1">
    <citation type="submission" date="2021-01" db="EMBL/GenBank/DDBJ databases">
        <title>Modified the classification status of verrucomicrobia.</title>
        <authorList>
            <person name="Feng X."/>
        </authorList>
    </citation>
    <scope>NUCLEOTIDE SEQUENCE</scope>
    <source>
        <strain evidence="1">JCM 18052</strain>
    </source>
</reference>
<proteinExistence type="predicted"/>
<evidence type="ECO:0000313" key="1">
    <source>
        <dbReference type="EMBL" id="MBK1817572.1"/>
    </source>
</evidence>
<comment type="caution">
    <text evidence="1">The sequence shown here is derived from an EMBL/GenBank/DDBJ whole genome shotgun (WGS) entry which is preliminary data.</text>
</comment>
<dbReference type="RefSeq" id="WP_200352511.1">
    <property type="nucleotide sequence ID" value="NZ_BAABHZ010000001.1"/>
</dbReference>
<accession>A0A934R5W8</accession>
<protein>
    <submittedName>
        <fullName evidence="1">Uncharacterized protein</fullName>
    </submittedName>
</protein>
<dbReference type="Proteomes" id="UP000600139">
    <property type="component" value="Unassembled WGS sequence"/>
</dbReference>
<sequence length="64" mass="7113">MAIHLVIRRLLVPKKLQIGYLEASILQVSPEQYSAGVKLSGKVVRIHAPFGDNSPRVTIELKPH</sequence>
<name>A0A934R5W8_9BACT</name>
<dbReference type="EMBL" id="JAENIK010000012">
    <property type="protein sequence ID" value="MBK1817572.1"/>
    <property type="molecule type" value="Genomic_DNA"/>
</dbReference>
<evidence type="ECO:0000313" key="2">
    <source>
        <dbReference type="Proteomes" id="UP000600139"/>
    </source>
</evidence>
<gene>
    <name evidence="1" type="ORF">JIN84_18275</name>
</gene>